<evidence type="ECO:0000313" key="3">
    <source>
        <dbReference type="EMBL" id="KAJ5357414.1"/>
    </source>
</evidence>
<keyword evidence="4" id="KW-1185">Reference proteome</keyword>
<dbReference type="AlphaFoldDB" id="A0A9W9UUU5"/>
<reference evidence="3" key="2">
    <citation type="journal article" date="2023" name="IMA Fungus">
        <title>Comparative genomic study of the Penicillium genus elucidates a diverse pangenome and 15 lateral gene transfer events.</title>
        <authorList>
            <person name="Petersen C."/>
            <person name="Sorensen T."/>
            <person name="Nielsen M.R."/>
            <person name="Sondergaard T.E."/>
            <person name="Sorensen J.L."/>
            <person name="Fitzpatrick D.A."/>
            <person name="Frisvad J.C."/>
            <person name="Nielsen K.L."/>
        </authorList>
    </citation>
    <scope>NUCLEOTIDE SEQUENCE</scope>
    <source>
        <strain evidence="3">IBT 35675</strain>
    </source>
</reference>
<feature type="signal peptide" evidence="2">
    <location>
        <begin position="1"/>
        <end position="18"/>
    </location>
</feature>
<comment type="caution">
    <text evidence="3">The sequence shown here is derived from an EMBL/GenBank/DDBJ whole genome shotgun (WGS) entry which is preliminary data.</text>
</comment>
<feature type="compositionally biased region" description="Basic residues" evidence="1">
    <location>
        <begin position="669"/>
        <end position="683"/>
    </location>
</feature>
<keyword evidence="2" id="KW-0732">Signal</keyword>
<feature type="region of interest" description="Disordered" evidence="1">
    <location>
        <begin position="653"/>
        <end position="708"/>
    </location>
</feature>
<evidence type="ECO:0000256" key="2">
    <source>
        <dbReference type="SAM" id="SignalP"/>
    </source>
</evidence>
<feature type="region of interest" description="Disordered" evidence="1">
    <location>
        <begin position="599"/>
        <end position="630"/>
    </location>
</feature>
<evidence type="ECO:0000256" key="1">
    <source>
        <dbReference type="SAM" id="MobiDB-lite"/>
    </source>
</evidence>
<protein>
    <submittedName>
        <fullName evidence="3">Uncharacterized protein</fullName>
    </submittedName>
</protein>
<reference evidence="3" key="1">
    <citation type="submission" date="2022-12" db="EMBL/GenBank/DDBJ databases">
        <authorList>
            <person name="Petersen C."/>
        </authorList>
    </citation>
    <scope>NUCLEOTIDE SEQUENCE</scope>
    <source>
        <strain evidence="3">IBT 35675</strain>
    </source>
</reference>
<organism evidence="3 4">
    <name type="scientific">Penicillium brevicompactum</name>
    <dbReference type="NCBI Taxonomy" id="5074"/>
    <lineage>
        <taxon>Eukaryota</taxon>
        <taxon>Fungi</taxon>
        <taxon>Dikarya</taxon>
        <taxon>Ascomycota</taxon>
        <taxon>Pezizomycotina</taxon>
        <taxon>Eurotiomycetes</taxon>
        <taxon>Eurotiomycetidae</taxon>
        <taxon>Eurotiales</taxon>
        <taxon>Aspergillaceae</taxon>
        <taxon>Penicillium</taxon>
    </lineage>
</organism>
<sequence>MRGTFVLSLLSAALGASAAVSKSNLKSHVDVLALDYSFNPVEPSYWTGYPHHRRTPFAVSPDGKSAYVAYLDSSATDVHVQQVDPTTFAATGTTVTVSGGKEAGGLVAHNDGFALLTNEAMPSGTTNAPPSDTPVPVLYRYTSGKQTWKTWLGGPGVHASEGLSASPDMNGDLVYSEAAELYGAYFVVTDYSGDASGHFGDSVEYVTTDGTLKEISGATSAWGCSHNTGIAFEAADAAPFAGICAEDQGAIWLNTKTQGMTTDGVKISNENTTNGASGEPMGGMSGSYSALARFAETTKYIFAWVSRGAMDVTENAWMGTGYTNVQNRTNGRNVAIALFSDKYTKVGAEATSVVGTEDGDSQINWVTSGSNDCSNAHAAAFGSSNALITWEEISNPTCDFIAMGCRGQFAGTFFQEVDSTGSKVGESFSSDDVYVAGDMVTMSDGRICWPYVSMTWDLSQANDGSSSATGKKLSFACLGLDGSTESSSNSTASATASAAAKVSVSATASAVTKAASADVTAASAETAAASAETATAVSQTTEAAVESTSGSVAAIGNGSNNIASSSAVVESVEAATAVPAVTVSTVTSGAVDAIASASETEVPVATPVDAPSTPSAVAAESGFPSDSWGAAPSGAEAFPSAFPSGFWGEIPSGAFSAGPSATPTGISRGHGRGKGHHGHHGHGWAHESYHEQAQAAQAEPTVGSCKSN</sequence>
<accession>A0A9W9UUU5</accession>
<dbReference type="EMBL" id="JAPZBR010000003">
    <property type="protein sequence ID" value="KAJ5357414.1"/>
    <property type="molecule type" value="Genomic_DNA"/>
</dbReference>
<name>A0A9W9UUU5_PENBR</name>
<evidence type="ECO:0000313" key="4">
    <source>
        <dbReference type="Proteomes" id="UP001148299"/>
    </source>
</evidence>
<gene>
    <name evidence="3" type="ORF">N7541_004572</name>
</gene>
<feature type="chain" id="PRO_5040872002" evidence="2">
    <location>
        <begin position="19"/>
        <end position="708"/>
    </location>
</feature>
<dbReference type="Proteomes" id="UP001148299">
    <property type="component" value="Unassembled WGS sequence"/>
</dbReference>
<proteinExistence type="predicted"/>